<dbReference type="PRINTS" id="PR00081">
    <property type="entry name" value="GDHRDH"/>
</dbReference>
<dbReference type="InterPro" id="IPR036291">
    <property type="entry name" value="NAD(P)-bd_dom_sf"/>
</dbReference>
<comment type="caution">
    <text evidence="2">The sequence shown here is derived from an EMBL/GenBank/DDBJ whole genome shotgun (WGS) entry which is preliminary data.</text>
</comment>
<dbReference type="RefSeq" id="WP_272133961.1">
    <property type="nucleotide sequence ID" value="NZ_JAQLOI010000001.1"/>
</dbReference>
<dbReference type="InterPro" id="IPR051911">
    <property type="entry name" value="SDR_oxidoreductase"/>
</dbReference>
<gene>
    <name evidence="2" type="ORF">PGX00_06950</name>
</gene>
<dbReference type="SUPFAM" id="SSF51735">
    <property type="entry name" value="NAD(P)-binding Rossmann-fold domains"/>
    <property type="match status" value="1"/>
</dbReference>
<dbReference type="PANTHER" id="PTHR43976:SF9">
    <property type="entry name" value="OXIDOREDUCTASE"/>
    <property type="match status" value="1"/>
</dbReference>
<dbReference type="InterPro" id="IPR020904">
    <property type="entry name" value="Sc_DH/Rdtase_CS"/>
</dbReference>
<dbReference type="PRINTS" id="PR00080">
    <property type="entry name" value="SDRFAMILY"/>
</dbReference>
<name>A0ABT4YPC7_9VIBR</name>
<keyword evidence="3" id="KW-1185">Reference proteome</keyword>
<accession>A0ABT4YPC7</accession>
<protein>
    <submittedName>
        <fullName evidence="2">SDR family oxidoreductase</fullName>
    </submittedName>
</protein>
<dbReference type="Proteomes" id="UP001210678">
    <property type="component" value="Unassembled WGS sequence"/>
</dbReference>
<sequence>MNILITGTSSGFGKEMTIALATLGHSVYAGMRGIQDKNQSSADELKALSATLHGQIIPLEIDVTNDESVEEAVSTVLANQAGILDVVINNAGSFVGGLNEAFTVSQGQDMFNVNTFGPLRVMRAVLPTLREQGKGTIINVTSSANKFPMPGSGNYVASKAALESLTESYAYELAPLGIEVLIFQPGAFNTGIMAKGTGPEDVERVNGYGKTLACMEPMMPAFMALIEDTWVNNSPTMISDAIVELLEIPYGKRPLRTMVDPSGLGNQTDSVNKYFEQAQKQFLQSIKIDQMAKVPTNLDK</sequence>
<dbReference type="CDD" id="cd05374">
    <property type="entry name" value="17beta-HSD-like_SDR_c"/>
    <property type="match status" value="1"/>
</dbReference>
<dbReference type="PROSITE" id="PS00061">
    <property type="entry name" value="ADH_SHORT"/>
    <property type="match status" value="1"/>
</dbReference>
<dbReference type="InterPro" id="IPR002347">
    <property type="entry name" value="SDR_fam"/>
</dbReference>
<organism evidence="2 3">
    <name type="scientific">Vibrio algarum</name>
    <dbReference type="NCBI Taxonomy" id="3020714"/>
    <lineage>
        <taxon>Bacteria</taxon>
        <taxon>Pseudomonadati</taxon>
        <taxon>Pseudomonadota</taxon>
        <taxon>Gammaproteobacteria</taxon>
        <taxon>Vibrionales</taxon>
        <taxon>Vibrionaceae</taxon>
        <taxon>Vibrio</taxon>
    </lineage>
</organism>
<dbReference type="EMBL" id="JAQLOI010000001">
    <property type="protein sequence ID" value="MDB1123412.1"/>
    <property type="molecule type" value="Genomic_DNA"/>
</dbReference>
<dbReference type="Gene3D" id="3.40.50.720">
    <property type="entry name" value="NAD(P)-binding Rossmann-like Domain"/>
    <property type="match status" value="1"/>
</dbReference>
<evidence type="ECO:0000256" key="1">
    <source>
        <dbReference type="RuleBase" id="RU000363"/>
    </source>
</evidence>
<proteinExistence type="inferred from homology"/>
<comment type="similarity">
    <text evidence="1">Belongs to the short-chain dehydrogenases/reductases (SDR) family.</text>
</comment>
<reference evidence="2 3" key="1">
    <citation type="submission" date="2023-01" db="EMBL/GenBank/DDBJ databases">
        <title>Vibrio sp. KJ40-1 sp.nov, isolated from marine algae.</title>
        <authorList>
            <person name="Butt M."/>
            <person name="Kim J.M.J."/>
            <person name="Jeon C.O.C."/>
        </authorList>
    </citation>
    <scope>NUCLEOTIDE SEQUENCE [LARGE SCALE GENOMIC DNA]</scope>
    <source>
        <strain evidence="2 3">KJ40-1</strain>
    </source>
</reference>
<evidence type="ECO:0000313" key="3">
    <source>
        <dbReference type="Proteomes" id="UP001210678"/>
    </source>
</evidence>
<evidence type="ECO:0000313" key="2">
    <source>
        <dbReference type="EMBL" id="MDB1123412.1"/>
    </source>
</evidence>
<dbReference type="PANTHER" id="PTHR43976">
    <property type="entry name" value="SHORT CHAIN DEHYDROGENASE"/>
    <property type="match status" value="1"/>
</dbReference>
<dbReference type="Pfam" id="PF00106">
    <property type="entry name" value="adh_short"/>
    <property type="match status" value="1"/>
</dbReference>